<sequence length="289" mass="33416">MQRIGRGFCVWIGSNQKPFTVTNAYKMIAQANFDMNSWERIWKLQIPQRARWFLWLTMRNRLLTNQERRRRHLSPELCAIFVERTKRPSFMLDATVILQSLSDQDLFPLKVNKVSFPWIWLKGGWMELIIDMGAGSALQAELLVVWEGLNIAWQRGYRKVMVESDNDVMVQLMSGNSMERCSPSLVRNIQEFYRRSWEVEVVKISLEANKAADFMSKVGIILSDSPQQDEFLFLFLTDSFANLMAFTFCAESFKLSPAATSLADRDLDRDVDLTRSFLLTCSPSISIAP</sequence>
<dbReference type="CDD" id="cd06222">
    <property type="entry name" value="RNase_H_like"/>
    <property type="match status" value="1"/>
</dbReference>
<dbReference type="InterPro" id="IPR012337">
    <property type="entry name" value="RNaseH-like_sf"/>
</dbReference>
<dbReference type="SUPFAM" id="SSF53098">
    <property type="entry name" value="Ribonuclease H-like"/>
    <property type="match status" value="1"/>
</dbReference>
<organism evidence="3 4">
    <name type="scientific">Gossypium arboreum</name>
    <name type="common">Tree cotton</name>
    <name type="synonym">Gossypium nanking</name>
    <dbReference type="NCBI Taxonomy" id="29729"/>
    <lineage>
        <taxon>Eukaryota</taxon>
        <taxon>Viridiplantae</taxon>
        <taxon>Streptophyta</taxon>
        <taxon>Embryophyta</taxon>
        <taxon>Tracheophyta</taxon>
        <taxon>Spermatophyta</taxon>
        <taxon>Magnoliopsida</taxon>
        <taxon>eudicotyledons</taxon>
        <taxon>Gunneridae</taxon>
        <taxon>Pentapetalae</taxon>
        <taxon>rosids</taxon>
        <taxon>malvids</taxon>
        <taxon>Malvales</taxon>
        <taxon>Malvaceae</taxon>
        <taxon>Malvoideae</taxon>
        <taxon>Gossypium</taxon>
    </lineage>
</organism>
<evidence type="ECO:0000313" key="3">
    <source>
        <dbReference type="EMBL" id="KAK5795340.1"/>
    </source>
</evidence>
<dbReference type="PANTHER" id="PTHR47723">
    <property type="entry name" value="OS05G0353850 PROTEIN"/>
    <property type="match status" value="1"/>
</dbReference>
<dbReference type="InterPro" id="IPR036397">
    <property type="entry name" value="RNaseH_sf"/>
</dbReference>
<dbReference type="InterPro" id="IPR044730">
    <property type="entry name" value="RNase_H-like_dom_plant"/>
</dbReference>
<comment type="caution">
    <text evidence="3">The sequence shown here is derived from an EMBL/GenBank/DDBJ whole genome shotgun (WGS) entry which is preliminary data.</text>
</comment>
<proteinExistence type="predicted"/>
<reference evidence="3 4" key="1">
    <citation type="submission" date="2023-03" db="EMBL/GenBank/DDBJ databases">
        <title>WGS of Gossypium arboreum.</title>
        <authorList>
            <person name="Yu D."/>
        </authorList>
    </citation>
    <scope>NUCLEOTIDE SEQUENCE [LARGE SCALE GENOMIC DNA]</scope>
    <source>
        <tissue evidence="3">Leaf</tissue>
    </source>
</reference>
<dbReference type="Pfam" id="PF13456">
    <property type="entry name" value="RVT_3"/>
    <property type="match status" value="1"/>
</dbReference>
<dbReference type="InterPro" id="IPR026960">
    <property type="entry name" value="RVT-Znf"/>
</dbReference>
<evidence type="ECO:0000313" key="4">
    <source>
        <dbReference type="Proteomes" id="UP001358586"/>
    </source>
</evidence>
<dbReference type="PANTHER" id="PTHR47723:SF19">
    <property type="entry name" value="POLYNUCLEOTIDYL TRANSFERASE, RIBONUCLEASE H-LIKE SUPERFAMILY PROTEIN"/>
    <property type="match status" value="1"/>
</dbReference>
<evidence type="ECO:0008006" key="5">
    <source>
        <dbReference type="Google" id="ProtNLM"/>
    </source>
</evidence>
<dbReference type="Pfam" id="PF13966">
    <property type="entry name" value="zf-RVT"/>
    <property type="match status" value="1"/>
</dbReference>
<dbReference type="Proteomes" id="UP001358586">
    <property type="component" value="Chromosome 10"/>
</dbReference>
<feature type="domain" description="Reverse transcriptase zinc-binding" evidence="2">
    <location>
        <begin position="19"/>
        <end position="83"/>
    </location>
</feature>
<evidence type="ECO:0000259" key="2">
    <source>
        <dbReference type="Pfam" id="PF13966"/>
    </source>
</evidence>
<evidence type="ECO:0000259" key="1">
    <source>
        <dbReference type="Pfam" id="PF13456"/>
    </source>
</evidence>
<name>A0ABR0NKC2_GOSAR</name>
<dbReference type="InterPro" id="IPR053151">
    <property type="entry name" value="RNase_H-like"/>
</dbReference>
<dbReference type="InterPro" id="IPR002156">
    <property type="entry name" value="RNaseH_domain"/>
</dbReference>
<dbReference type="Gene3D" id="3.30.420.10">
    <property type="entry name" value="Ribonuclease H-like superfamily/Ribonuclease H"/>
    <property type="match status" value="1"/>
</dbReference>
<feature type="domain" description="RNase H type-1" evidence="1">
    <location>
        <begin position="135"/>
        <end position="217"/>
    </location>
</feature>
<protein>
    <recommendedName>
        <fullName evidence="5">RNase H type-1 domain-containing protein</fullName>
    </recommendedName>
</protein>
<keyword evidence="4" id="KW-1185">Reference proteome</keyword>
<gene>
    <name evidence="3" type="ORF">PVK06_036602</name>
</gene>
<accession>A0ABR0NKC2</accession>
<dbReference type="EMBL" id="JARKNE010000010">
    <property type="protein sequence ID" value="KAK5795340.1"/>
    <property type="molecule type" value="Genomic_DNA"/>
</dbReference>